<dbReference type="PANTHER" id="PTHR30627:SF25">
    <property type="entry name" value="PENICILLIN-BINDING PROTEIN 3"/>
    <property type="match status" value="1"/>
</dbReference>
<comment type="similarity">
    <text evidence="1">Belongs to the transpeptidase family.</text>
</comment>
<feature type="domain" description="Penicillin-binding protein transpeptidase" evidence="2">
    <location>
        <begin position="366"/>
        <end position="674"/>
    </location>
</feature>
<dbReference type="EMBL" id="JAHQCS010000150">
    <property type="protein sequence ID" value="MBU9713715.1"/>
    <property type="molecule type" value="Genomic_DNA"/>
</dbReference>
<proteinExistence type="inferred from homology"/>
<dbReference type="Pfam" id="PF05223">
    <property type="entry name" value="MecA_N"/>
    <property type="match status" value="1"/>
</dbReference>
<gene>
    <name evidence="5" type="ORF">KS419_18465</name>
</gene>
<keyword evidence="6" id="KW-1185">Reference proteome</keyword>
<dbReference type="Pfam" id="PF03717">
    <property type="entry name" value="PBP_dimer"/>
    <property type="match status" value="1"/>
</dbReference>
<dbReference type="InterPro" id="IPR005311">
    <property type="entry name" value="PBP_dimer"/>
</dbReference>
<dbReference type="Proteomes" id="UP000784880">
    <property type="component" value="Unassembled WGS sequence"/>
</dbReference>
<dbReference type="RefSeq" id="WP_217067866.1">
    <property type="nucleotide sequence ID" value="NZ_JAHQCS010000150.1"/>
</dbReference>
<dbReference type="PANTHER" id="PTHR30627">
    <property type="entry name" value="PEPTIDOGLYCAN D,D-TRANSPEPTIDASE"/>
    <property type="match status" value="1"/>
</dbReference>
<evidence type="ECO:0000313" key="5">
    <source>
        <dbReference type="EMBL" id="MBU9713715.1"/>
    </source>
</evidence>
<evidence type="ECO:0000313" key="6">
    <source>
        <dbReference type="Proteomes" id="UP000784880"/>
    </source>
</evidence>
<evidence type="ECO:0000256" key="1">
    <source>
        <dbReference type="ARBA" id="ARBA00007171"/>
    </source>
</evidence>
<evidence type="ECO:0000259" key="2">
    <source>
        <dbReference type="Pfam" id="PF00905"/>
    </source>
</evidence>
<feature type="domain" description="Penicillin-binding protein dimerisation" evidence="3">
    <location>
        <begin position="167"/>
        <end position="332"/>
    </location>
</feature>
<comment type="caution">
    <text evidence="5">The sequence shown here is derived from an EMBL/GenBank/DDBJ whole genome shotgun (WGS) entry which is preliminary data.</text>
</comment>
<dbReference type="InterPro" id="IPR050515">
    <property type="entry name" value="Beta-lactam/transpept"/>
</dbReference>
<dbReference type="InterPro" id="IPR007887">
    <property type="entry name" value="MecA_N"/>
</dbReference>
<dbReference type="PROSITE" id="PS51257">
    <property type="entry name" value="PROKAR_LIPOPROTEIN"/>
    <property type="match status" value="1"/>
</dbReference>
<dbReference type="InterPro" id="IPR001460">
    <property type="entry name" value="PCN-bd_Tpept"/>
</dbReference>
<evidence type="ECO:0000259" key="3">
    <source>
        <dbReference type="Pfam" id="PF03717"/>
    </source>
</evidence>
<accession>A0ABS6JJZ4</accession>
<feature type="domain" description="NTF2-like N-terminal transpeptidase" evidence="4">
    <location>
        <begin position="27"/>
        <end position="158"/>
    </location>
</feature>
<evidence type="ECO:0000259" key="4">
    <source>
        <dbReference type="Pfam" id="PF05223"/>
    </source>
</evidence>
<reference evidence="5 6" key="1">
    <citation type="submission" date="2021-06" db="EMBL/GenBank/DDBJ databases">
        <title>Bacillus sp. RD4P76, an endophyte from a halophyte.</title>
        <authorList>
            <person name="Sun J.-Q."/>
        </authorList>
    </citation>
    <scope>NUCLEOTIDE SEQUENCE [LARGE SCALE GENOMIC DNA]</scope>
    <source>
        <strain evidence="5 6">CGMCC 1.15917</strain>
    </source>
</reference>
<name>A0ABS6JJZ4_9BACI</name>
<protein>
    <submittedName>
        <fullName evidence="5">Penicillin-binding transpeptidase domain-containing protein</fullName>
    </submittedName>
</protein>
<dbReference type="Pfam" id="PF00905">
    <property type="entry name" value="Transpeptidase"/>
    <property type="match status" value="1"/>
</dbReference>
<sequence>MNRIRSMLFFAILTGLVIGCSDEEQVNPEDSLVSYVEAWEGQNYDAMIADLDEESQAELEGLDYVLQERMEKVHEDLGVQTIQVEFESRDFEEEEVDLDEVEELVYPVEVQMDSIAGDIQYSSEVVLVKEIKIDGDDEVEEWKVAWHPSHLFMGLETNEDKLDISSEYPNRGEIFDRNGKKLAVNGEVYNTGFVPDRTEDFDGATAAYAELLNLDVEEVRRLAGRYPDNPDWFADIQRIALNDLRRDQLLDIQGVLLDRVEGREYPFGDVSGHLIGYVGAITADELEERPGEGYNAHSIIGKRGLELELEERLRGERGVTISITDDEGNVKHVLKSSAPVDGENITLTIDVEMQRTLISTMGEDAGTAVVMNPTTGEVLALVSEPAFDSNLRYLGLRDPRAEGMDNTDVLFDRRFQNRYSPGSVFKPITAAMGIEEGTLDPEEVLSIDGKQWQPDSSWGSYEITRVNENVSDVNLETAMKFSDNIYFARQALNIGDSAMEEWAELFGFGESLPFGYPLYTSSIANDGLNSDILLADTGYGQGEVQMNPVHLATLYTMFVNEGSIVNPLLFTSEQPGMWKENVISSETAETVLNTLISVVEDSDGTAYRPEANHNRSMAGKTGTAELKESREVTDGEQLGWYVALDYENKDLLVAMMIENVEGRGGSGYTVNKVNEFLNRIGNW</sequence>
<organism evidence="5 6">
    <name type="scientific">Evansella tamaricis</name>
    <dbReference type="NCBI Taxonomy" id="2069301"/>
    <lineage>
        <taxon>Bacteria</taxon>
        <taxon>Bacillati</taxon>
        <taxon>Bacillota</taxon>
        <taxon>Bacilli</taxon>
        <taxon>Bacillales</taxon>
        <taxon>Bacillaceae</taxon>
        <taxon>Evansella</taxon>
    </lineage>
</organism>